<proteinExistence type="predicted"/>
<feature type="transmembrane region" description="Helical" evidence="1">
    <location>
        <begin position="50"/>
        <end position="69"/>
    </location>
</feature>
<keyword evidence="1" id="KW-1133">Transmembrane helix</keyword>
<dbReference type="Proteomes" id="UP000288805">
    <property type="component" value="Unassembled WGS sequence"/>
</dbReference>
<accession>A0A438HD01</accession>
<dbReference type="EMBL" id="QGNW01000241">
    <property type="protein sequence ID" value="RVW82342.1"/>
    <property type="molecule type" value="Genomic_DNA"/>
</dbReference>
<evidence type="ECO:0000313" key="3">
    <source>
        <dbReference type="Proteomes" id="UP000288805"/>
    </source>
</evidence>
<comment type="caution">
    <text evidence="2">The sequence shown here is derived from an EMBL/GenBank/DDBJ whole genome shotgun (WGS) entry which is preliminary data.</text>
</comment>
<organism evidence="2 3">
    <name type="scientific">Vitis vinifera</name>
    <name type="common">Grape</name>
    <dbReference type="NCBI Taxonomy" id="29760"/>
    <lineage>
        <taxon>Eukaryota</taxon>
        <taxon>Viridiplantae</taxon>
        <taxon>Streptophyta</taxon>
        <taxon>Embryophyta</taxon>
        <taxon>Tracheophyta</taxon>
        <taxon>Spermatophyta</taxon>
        <taxon>Magnoliopsida</taxon>
        <taxon>eudicotyledons</taxon>
        <taxon>Gunneridae</taxon>
        <taxon>Pentapetalae</taxon>
        <taxon>rosids</taxon>
        <taxon>Vitales</taxon>
        <taxon>Vitaceae</taxon>
        <taxon>Viteae</taxon>
        <taxon>Vitis</taxon>
    </lineage>
</organism>
<protein>
    <submittedName>
        <fullName evidence="2">Uncharacterized protein</fullName>
    </submittedName>
</protein>
<keyword evidence="1" id="KW-0472">Membrane</keyword>
<sequence>MAKRKGKRGSPYIKPLDASIHPLAHLFIKGFRFVLNKADLEFLGSDKSKFVMAVGILLVWSGLVGAFLGQRNALRAYNSGMVGKKGHGRITLMEEPMHSVQRISHSQGEHDEDSILGKEHDYDNGAIGCDGYRNTREFRVIVTK</sequence>
<name>A0A438HD01_VITVI</name>
<keyword evidence="1" id="KW-0812">Transmembrane</keyword>
<gene>
    <name evidence="2" type="ORF">CK203_045122</name>
</gene>
<reference evidence="2 3" key="1">
    <citation type="journal article" date="2018" name="PLoS Genet.">
        <title>Population sequencing reveals clonal diversity and ancestral inbreeding in the grapevine cultivar Chardonnay.</title>
        <authorList>
            <person name="Roach M.J."/>
            <person name="Johnson D.L."/>
            <person name="Bohlmann J."/>
            <person name="van Vuuren H.J."/>
            <person name="Jones S.J."/>
            <person name="Pretorius I.S."/>
            <person name="Schmidt S.A."/>
            <person name="Borneman A.R."/>
        </authorList>
    </citation>
    <scope>NUCLEOTIDE SEQUENCE [LARGE SCALE GENOMIC DNA]</scope>
    <source>
        <strain evidence="3">cv. Chardonnay</strain>
        <tissue evidence="2">Leaf</tissue>
    </source>
</reference>
<evidence type="ECO:0000313" key="2">
    <source>
        <dbReference type="EMBL" id="RVW82342.1"/>
    </source>
</evidence>
<dbReference type="AlphaFoldDB" id="A0A438HD01"/>
<evidence type="ECO:0000256" key="1">
    <source>
        <dbReference type="SAM" id="Phobius"/>
    </source>
</evidence>